<keyword evidence="3" id="KW-1185">Reference proteome</keyword>
<dbReference type="RefSeq" id="WP_086761139.1">
    <property type="nucleotide sequence ID" value="NZ_JAGJBZ010000002.1"/>
</dbReference>
<feature type="region of interest" description="Disordered" evidence="1">
    <location>
        <begin position="77"/>
        <end position="127"/>
    </location>
</feature>
<evidence type="ECO:0000313" key="3">
    <source>
        <dbReference type="Proteomes" id="UP001271723"/>
    </source>
</evidence>
<proteinExistence type="predicted"/>
<comment type="caution">
    <text evidence="2">The sequence shown here is derived from an EMBL/GenBank/DDBJ whole genome shotgun (WGS) entry which is preliminary data.</text>
</comment>
<dbReference type="EMBL" id="JARAVY010000002">
    <property type="protein sequence ID" value="MDX2908159.1"/>
    <property type="molecule type" value="Genomic_DNA"/>
</dbReference>
<protein>
    <submittedName>
        <fullName evidence="2">Uncharacterized protein</fullName>
    </submittedName>
</protein>
<feature type="compositionally biased region" description="Low complexity" evidence="1">
    <location>
        <begin position="90"/>
        <end position="113"/>
    </location>
</feature>
<dbReference type="Proteomes" id="UP001271723">
    <property type="component" value="Unassembled WGS sequence"/>
</dbReference>
<name>A0ABU4KXS7_9ACTN</name>
<evidence type="ECO:0000313" key="2">
    <source>
        <dbReference type="EMBL" id="MDX2908159.1"/>
    </source>
</evidence>
<sequence>MTNPTAPAEHLLLPAADFTRHNDALAGIHLGTSGPATALTHHTDLTQHLAESALYIVNVLNARPMYRSRVIRPCTRGCSNSPSWPPTPPATSGSPWTSSTTPAPESPARATARPWRKPATACPSHRT</sequence>
<organism evidence="2 3">
    <name type="scientific">Streptomyces griseiscabiei</name>
    <dbReference type="NCBI Taxonomy" id="2993540"/>
    <lineage>
        <taxon>Bacteria</taxon>
        <taxon>Bacillati</taxon>
        <taxon>Actinomycetota</taxon>
        <taxon>Actinomycetes</taxon>
        <taxon>Kitasatosporales</taxon>
        <taxon>Streptomycetaceae</taxon>
        <taxon>Streptomyces</taxon>
    </lineage>
</organism>
<accession>A0ABU4KXS7</accession>
<reference evidence="2 3" key="1">
    <citation type="journal article" date="2023" name="Microb. Genom.">
        <title>Mesoterricola silvestris gen. nov., sp. nov., Mesoterricola sediminis sp. nov., Geothrix oryzae sp. nov., Geothrix edaphica sp. nov., Geothrix rubra sp. nov., and Geothrix limicola sp. nov., six novel members of Acidobacteriota isolated from soils.</title>
        <authorList>
            <person name="Weisberg A.J."/>
            <person name="Pearce E."/>
            <person name="Kramer C.G."/>
            <person name="Chang J.H."/>
            <person name="Clarke C.R."/>
        </authorList>
    </citation>
    <scope>NUCLEOTIDE SEQUENCE [LARGE SCALE GENOMIC DNA]</scope>
    <source>
        <strain evidence="2 3">NRRL_B-2795</strain>
    </source>
</reference>
<gene>
    <name evidence="2" type="ORF">PV517_05505</name>
</gene>
<evidence type="ECO:0000256" key="1">
    <source>
        <dbReference type="SAM" id="MobiDB-lite"/>
    </source>
</evidence>